<gene>
    <name evidence="1" type="ORF">bas09_0086</name>
</gene>
<organism evidence="1 2">
    <name type="scientific">Escherichia phage PaulSarasin</name>
    <dbReference type="NCBI Taxonomy" id="2851973"/>
    <lineage>
        <taxon>Viruses</taxon>
        <taxon>Duplodnaviria</taxon>
        <taxon>Heunggongvirae</taxon>
        <taxon>Uroviricota</taxon>
        <taxon>Caudoviricetes</taxon>
        <taxon>Drexlerviridae</taxon>
        <taxon>Tempevirinae</taxon>
        <taxon>Changchunvirus</taxon>
    </lineage>
</organism>
<keyword evidence="2" id="KW-1185">Reference proteome</keyword>
<dbReference type="EMBL" id="MZ501099">
    <property type="protein sequence ID" value="QXV83731.1"/>
    <property type="molecule type" value="Genomic_DNA"/>
</dbReference>
<dbReference type="Proteomes" id="UP000828884">
    <property type="component" value="Segment"/>
</dbReference>
<name>A0AAE7VXD7_9CAUD</name>
<accession>A0AAE7VXD7</accession>
<evidence type="ECO:0000313" key="2">
    <source>
        <dbReference type="Proteomes" id="UP000828884"/>
    </source>
</evidence>
<protein>
    <submittedName>
        <fullName evidence="1">Uncharacterized protein</fullName>
    </submittedName>
</protein>
<evidence type="ECO:0000313" key="1">
    <source>
        <dbReference type="EMBL" id="QXV83731.1"/>
    </source>
</evidence>
<reference evidence="2" key="1">
    <citation type="journal article" date="2021" name="PLoS Biol.">
        <title>Systematic exploration of Escherichia coli phage-host interactions with the BASEL phage collection.</title>
        <authorList>
            <person name="Maffei E."/>
            <person name="Shaidullina A."/>
            <person name="Burkolter M."/>
            <person name="Heyer Y."/>
            <person name="Estermann F."/>
            <person name="Druelle V."/>
            <person name="Sauer P."/>
            <person name="Willi L."/>
            <person name="Michaelis S."/>
            <person name="Hilbi H."/>
            <person name="Thaler D.S."/>
            <person name="Harms A."/>
        </authorList>
    </citation>
    <scope>NUCLEOTIDE SEQUENCE [LARGE SCALE GENOMIC DNA]</scope>
    <source>
        <strain evidence="2">Bas09</strain>
    </source>
</reference>
<proteinExistence type="predicted"/>
<sequence length="115" mass="13223">MVKMIYVHTYGIGKFASKQIRNIHDTHDEAEAQRRVLGGVVQAFESVENLESEWMEREHIKDLIVDEVSCLIDDLTTDAPGSPRNYEPGSTQWDCWKVKTLSNIRDILDGKFNEI</sequence>